<dbReference type="SMART" id="SM00387">
    <property type="entry name" value="HATPase_c"/>
    <property type="match status" value="1"/>
</dbReference>
<evidence type="ECO:0000256" key="14">
    <source>
        <dbReference type="ARBA" id="ARBA00023004"/>
    </source>
</evidence>
<evidence type="ECO:0000256" key="4">
    <source>
        <dbReference type="ARBA" id="ARBA00012438"/>
    </source>
</evidence>
<keyword evidence="10" id="KW-0479">Metal-binding</keyword>
<keyword evidence="19" id="KW-0812">Transmembrane</keyword>
<evidence type="ECO:0000259" key="20">
    <source>
        <dbReference type="PROSITE" id="PS50109"/>
    </source>
</evidence>
<dbReference type="PANTHER" id="PTHR24421:SF10">
    <property type="entry name" value="NITRATE_NITRITE SENSOR PROTEIN NARQ"/>
    <property type="match status" value="1"/>
</dbReference>
<keyword evidence="11" id="KW-0547">Nucleotide-binding</keyword>
<dbReference type="EMBL" id="WSEK01000004">
    <property type="protein sequence ID" value="MVQ50234.1"/>
    <property type="molecule type" value="Genomic_DNA"/>
</dbReference>
<evidence type="ECO:0000256" key="3">
    <source>
        <dbReference type="ARBA" id="ARBA00004496"/>
    </source>
</evidence>
<dbReference type="Proteomes" id="UP000473525">
    <property type="component" value="Unassembled WGS sequence"/>
</dbReference>
<dbReference type="PRINTS" id="PR00344">
    <property type="entry name" value="BCTRLSENSOR"/>
</dbReference>
<keyword evidence="16" id="KW-0411">Iron-sulfur</keyword>
<proteinExistence type="predicted"/>
<accession>A0A6L6XSA6</accession>
<evidence type="ECO:0000256" key="9">
    <source>
        <dbReference type="ARBA" id="ARBA00022679"/>
    </source>
</evidence>
<comment type="cofactor">
    <cofactor evidence="2">
        <name>[4Fe-4S] cluster</name>
        <dbReference type="ChEBI" id="CHEBI:49883"/>
    </cofactor>
</comment>
<feature type="transmembrane region" description="Helical" evidence="19">
    <location>
        <begin position="63"/>
        <end position="81"/>
    </location>
</feature>
<dbReference type="GO" id="GO:0046872">
    <property type="term" value="F:metal ion binding"/>
    <property type="evidence" value="ECO:0007669"/>
    <property type="project" value="UniProtKB-KW"/>
</dbReference>
<keyword evidence="22" id="KW-1185">Reference proteome</keyword>
<evidence type="ECO:0000256" key="10">
    <source>
        <dbReference type="ARBA" id="ARBA00022723"/>
    </source>
</evidence>
<dbReference type="RefSeq" id="WP_157343193.1">
    <property type="nucleotide sequence ID" value="NZ_WSEK01000004.1"/>
</dbReference>
<keyword evidence="13" id="KW-0067">ATP-binding</keyword>
<dbReference type="SUPFAM" id="SSF55874">
    <property type="entry name" value="ATPase domain of HSP90 chaperone/DNA topoisomerase II/histidine kinase"/>
    <property type="match status" value="1"/>
</dbReference>
<evidence type="ECO:0000256" key="7">
    <source>
        <dbReference type="ARBA" id="ARBA00022490"/>
    </source>
</evidence>
<evidence type="ECO:0000256" key="12">
    <source>
        <dbReference type="ARBA" id="ARBA00022777"/>
    </source>
</evidence>
<evidence type="ECO:0000256" key="16">
    <source>
        <dbReference type="ARBA" id="ARBA00023014"/>
    </source>
</evidence>
<feature type="transmembrane region" description="Helical" evidence="19">
    <location>
        <begin position="101"/>
        <end position="126"/>
    </location>
</feature>
<evidence type="ECO:0000256" key="11">
    <source>
        <dbReference type="ARBA" id="ARBA00022741"/>
    </source>
</evidence>
<sequence length="383" mass="40117">MTTLPTHRRPLRLGPRGRWWFDVTLATCLLLPALATPAVDAGWVGLAVSLVQLVPLYWRRHHAVAVFAVVAAGSALQAVLLDTPLWSQVAFPVAVYSVARYASVAAGLAAMAVGLCGAVVAAVRWVLGFGDPLEPDPVVAYTVTIATIVVSAWALGALARTRVAYVDALVERGERIEREAAQQVALAASDERARIAREMHDVVAHGLSTIVVQADGARYAAGQDPAVATAALETIATTGRDSLTEMRRMLGLLRTGDSSELRPQPGLADLAGLIVGDDVDATLPDPATPVPDGVGLTAYRIVQEALTNVRKHAGPDVRVRVVVSVGDEVTVLVEDDGRGAAADDDGHGLGLVGMRERVAAHGGTLEARPRPGGGFRVAARLPL</sequence>
<dbReference type="CDD" id="cd16917">
    <property type="entry name" value="HATPase_UhpB-NarQ-NarX-like"/>
    <property type="match status" value="1"/>
</dbReference>
<keyword evidence="15" id="KW-0902">Two-component regulatory system</keyword>
<keyword evidence="6" id="KW-0004">4Fe-4S</keyword>
<dbReference type="Pfam" id="PF02518">
    <property type="entry name" value="HATPase_c"/>
    <property type="match status" value="1"/>
</dbReference>
<dbReference type="GO" id="GO:0016020">
    <property type="term" value="C:membrane"/>
    <property type="evidence" value="ECO:0007669"/>
    <property type="project" value="InterPro"/>
</dbReference>
<dbReference type="InterPro" id="IPR011712">
    <property type="entry name" value="Sig_transdc_His_kin_sub3_dim/P"/>
</dbReference>
<dbReference type="PANTHER" id="PTHR24421">
    <property type="entry name" value="NITRATE/NITRITE SENSOR PROTEIN NARX-RELATED"/>
    <property type="match status" value="1"/>
</dbReference>
<dbReference type="EC" id="2.7.13.3" evidence="4"/>
<dbReference type="Gene3D" id="3.30.565.10">
    <property type="entry name" value="Histidine kinase-like ATPase, C-terminal domain"/>
    <property type="match status" value="1"/>
</dbReference>
<comment type="subcellular location">
    <subcellularLocation>
        <location evidence="3">Cytoplasm</location>
    </subcellularLocation>
</comment>
<dbReference type="PROSITE" id="PS50109">
    <property type="entry name" value="HIS_KIN"/>
    <property type="match status" value="1"/>
</dbReference>
<evidence type="ECO:0000256" key="1">
    <source>
        <dbReference type="ARBA" id="ARBA00000085"/>
    </source>
</evidence>
<organism evidence="21 22">
    <name type="scientific">Nocardioides agri</name>
    <dbReference type="NCBI Taxonomy" id="2682843"/>
    <lineage>
        <taxon>Bacteria</taxon>
        <taxon>Bacillati</taxon>
        <taxon>Actinomycetota</taxon>
        <taxon>Actinomycetes</taxon>
        <taxon>Propionibacteriales</taxon>
        <taxon>Nocardioidaceae</taxon>
        <taxon>Nocardioides</taxon>
    </lineage>
</organism>
<keyword evidence="12 21" id="KW-0418">Kinase</keyword>
<keyword evidence="9" id="KW-0808">Transferase</keyword>
<feature type="transmembrane region" description="Helical" evidence="19">
    <location>
        <begin position="138"/>
        <end position="159"/>
    </location>
</feature>
<keyword evidence="19" id="KW-1133">Transmembrane helix</keyword>
<dbReference type="InterPro" id="IPR004358">
    <property type="entry name" value="Sig_transdc_His_kin-like_C"/>
</dbReference>
<comment type="caution">
    <text evidence="21">The sequence shown here is derived from an EMBL/GenBank/DDBJ whole genome shotgun (WGS) entry which is preliminary data.</text>
</comment>
<dbReference type="Pfam" id="PF07730">
    <property type="entry name" value="HisKA_3"/>
    <property type="match status" value="1"/>
</dbReference>
<reference evidence="21 22" key="1">
    <citation type="submission" date="2019-12" db="EMBL/GenBank/DDBJ databases">
        <authorList>
            <person name="Huq M.A."/>
        </authorList>
    </citation>
    <scope>NUCLEOTIDE SEQUENCE [LARGE SCALE GENOMIC DNA]</scope>
    <source>
        <strain evidence="21 22">MAH-18</strain>
    </source>
</reference>
<keyword evidence="7" id="KW-0963">Cytoplasm</keyword>
<feature type="domain" description="Histidine kinase" evidence="20">
    <location>
        <begin position="300"/>
        <end position="383"/>
    </location>
</feature>
<keyword evidence="19" id="KW-0472">Membrane</keyword>
<dbReference type="AlphaFoldDB" id="A0A6L6XSA6"/>
<evidence type="ECO:0000313" key="22">
    <source>
        <dbReference type="Proteomes" id="UP000473525"/>
    </source>
</evidence>
<evidence type="ECO:0000256" key="6">
    <source>
        <dbReference type="ARBA" id="ARBA00022485"/>
    </source>
</evidence>
<dbReference type="InterPro" id="IPR003594">
    <property type="entry name" value="HATPase_dom"/>
</dbReference>
<evidence type="ECO:0000256" key="13">
    <source>
        <dbReference type="ARBA" id="ARBA00022840"/>
    </source>
</evidence>
<protein>
    <recommendedName>
        <fullName evidence="5">Oxygen sensor histidine kinase NreB</fullName>
        <ecNumber evidence="4">2.7.13.3</ecNumber>
    </recommendedName>
    <alternativeName>
        <fullName evidence="18">Nitrogen regulation protein B</fullName>
    </alternativeName>
</protein>
<comment type="catalytic activity">
    <reaction evidence="1">
        <text>ATP + protein L-histidine = ADP + protein N-phospho-L-histidine.</text>
        <dbReference type="EC" id="2.7.13.3"/>
    </reaction>
</comment>
<evidence type="ECO:0000256" key="8">
    <source>
        <dbReference type="ARBA" id="ARBA00022553"/>
    </source>
</evidence>
<dbReference type="Pfam" id="PF23539">
    <property type="entry name" value="DUF7134"/>
    <property type="match status" value="1"/>
</dbReference>
<evidence type="ECO:0000256" key="17">
    <source>
        <dbReference type="ARBA" id="ARBA00024827"/>
    </source>
</evidence>
<comment type="function">
    <text evidence="17">Member of the two-component regulatory system NreB/NreC involved in the control of dissimilatory nitrate/nitrite reduction in response to oxygen. NreB functions as a direct oxygen sensor histidine kinase which is autophosphorylated, in the absence of oxygen, probably at the conserved histidine residue, and transfers its phosphate group probably to a conserved aspartate residue of NreC. NreB/NreC activates the expression of the nitrate (narGHJI) and nitrite (nir) reductase operons, as well as the putative nitrate transporter gene narT.</text>
</comment>
<dbReference type="InterPro" id="IPR050482">
    <property type="entry name" value="Sensor_HK_TwoCompSys"/>
</dbReference>
<dbReference type="GO" id="GO:0051539">
    <property type="term" value="F:4 iron, 4 sulfur cluster binding"/>
    <property type="evidence" value="ECO:0007669"/>
    <property type="project" value="UniProtKB-KW"/>
</dbReference>
<evidence type="ECO:0000256" key="19">
    <source>
        <dbReference type="SAM" id="Phobius"/>
    </source>
</evidence>
<dbReference type="GO" id="GO:0000155">
    <property type="term" value="F:phosphorelay sensor kinase activity"/>
    <property type="evidence" value="ECO:0007669"/>
    <property type="project" value="InterPro"/>
</dbReference>
<evidence type="ECO:0000313" key="21">
    <source>
        <dbReference type="EMBL" id="MVQ50234.1"/>
    </source>
</evidence>
<gene>
    <name evidence="21" type="ORF">GON03_13690</name>
</gene>
<dbReference type="GO" id="GO:0005737">
    <property type="term" value="C:cytoplasm"/>
    <property type="evidence" value="ECO:0007669"/>
    <property type="project" value="UniProtKB-SubCell"/>
</dbReference>
<name>A0A6L6XSA6_9ACTN</name>
<dbReference type="GO" id="GO:0046983">
    <property type="term" value="F:protein dimerization activity"/>
    <property type="evidence" value="ECO:0007669"/>
    <property type="project" value="InterPro"/>
</dbReference>
<dbReference type="InterPro" id="IPR005467">
    <property type="entry name" value="His_kinase_dom"/>
</dbReference>
<evidence type="ECO:0000256" key="5">
    <source>
        <dbReference type="ARBA" id="ARBA00017322"/>
    </source>
</evidence>
<evidence type="ECO:0000256" key="15">
    <source>
        <dbReference type="ARBA" id="ARBA00023012"/>
    </source>
</evidence>
<dbReference type="GO" id="GO:0005524">
    <property type="term" value="F:ATP binding"/>
    <property type="evidence" value="ECO:0007669"/>
    <property type="project" value="UniProtKB-KW"/>
</dbReference>
<evidence type="ECO:0000256" key="18">
    <source>
        <dbReference type="ARBA" id="ARBA00030800"/>
    </source>
</evidence>
<keyword evidence="14" id="KW-0408">Iron</keyword>
<dbReference type="InterPro" id="IPR036890">
    <property type="entry name" value="HATPase_C_sf"/>
</dbReference>
<evidence type="ECO:0000256" key="2">
    <source>
        <dbReference type="ARBA" id="ARBA00001966"/>
    </source>
</evidence>
<keyword evidence="8" id="KW-0597">Phosphoprotein</keyword>
<dbReference type="Gene3D" id="1.20.5.1930">
    <property type="match status" value="1"/>
</dbReference>
<dbReference type="InterPro" id="IPR055558">
    <property type="entry name" value="DUF7134"/>
</dbReference>